<dbReference type="Proteomes" id="UP001152607">
    <property type="component" value="Unassembled WGS sequence"/>
</dbReference>
<evidence type="ECO:0000313" key="7">
    <source>
        <dbReference type="Proteomes" id="UP001152607"/>
    </source>
</evidence>
<organism evidence="6 7">
    <name type="scientific">Periconia digitata</name>
    <dbReference type="NCBI Taxonomy" id="1303443"/>
    <lineage>
        <taxon>Eukaryota</taxon>
        <taxon>Fungi</taxon>
        <taxon>Dikarya</taxon>
        <taxon>Ascomycota</taxon>
        <taxon>Pezizomycotina</taxon>
        <taxon>Dothideomycetes</taxon>
        <taxon>Pleosporomycetidae</taxon>
        <taxon>Pleosporales</taxon>
        <taxon>Massarineae</taxon>
        <taxon>Periconiaceae</taxon>
        <taxon>Periconia</taxon>
    </lineage>
</organism>
<keyword evidence="2" id="KW-0521">NADP</keyword>
<dbReference type="PANTHER" id="PTHR43180">
    <property type="entry name" value="3-OXOACYL-(ACYL-CARRIER-PROTEIN) REDUCTASE (AFU_ORTHOLOGUE AFUA_6G11210)"/>
    <property type="match status" value="1"/>
</dbReference>
<keyword evidence="7" id="KW-1185">Reference proteome</keyword>
<dbReference type="Pfam" id="PF00106">
    <property type="entry name" value="adh_short"/>
    <property type="match status" value="1"/>
</dbReference>
<comment type="similarity">
    <text evidence="1 4">Belongs to the short-chain dehydrogenases/reductases (SDR) family.</text>
</comment>
<evidence type="ECO:0000256" key="1">
    <source>
        <dbReference type="ARBA" id="ARBA00006484"/>
    </source>
</evidence>
<reference evidence="6" key="1">
    <citation type="submission" date="2023-01" db="EMBL/GenBank/DDBJ databases">
        <authorList>
            <person name="Van Ghelder C."/>
            <person name="Rancurel C."/>
        </authorList>
    </citation>
    <scope>NUCLEOTIDE SEQUENCE</scope>
    <source>
        <strain evidence="6">CNCM I-4278</strain>
    </source>
</reference>
<dbReference type="FunFam" id="3.40.50.720:FF:000084">
    <property type="entry name" value="Short-chain dehydrogenase reductase"/>
    <property type="match status" value="1"/>
</dbReference>
<gene>
    <name evidence="6" type="ORF">PDIGIT_LOCUS335</name>
</gene>
<evidence type="ECO:0000256" key="5">
    <source>
        <dbReference type="SAM" id="MobiDB-lite"/>
    </source>
</evidence>
<feature type="region of interest" description="Disordered" evidence="5">
    <location>
        <begin position="151"/>
        <end position="176"/>
    </location>
</feature>
<dbReference type="Gene3D" id="3.40.50.720">
    <property type="entry name" value="NAD(P)-binding Rossmann-like Domain"/>
    <property type="match status" value="1"/>
</dbReference>
<sequence length="295" mass="31213">MPGRLTHKTAIVTGSASGIGRAIALLFAAEGANIVVSDIREAPLEGGEDTVAEVQKIISKNKDSGKGDEEGRKQGVIFIQCDTTSASQVENLVQQTVEKFGRLDIMINNAGVGELAPGPIYDYPEEAFQKCLSVNVTGVFHGIKYAARQMRAQDPLPPSSSSSSSSSSTTETEDKTSRGWIVNLASIVAMGAQPGAVGYTTSKHAVLGLTRTSAWDLSASLIHVNALCPGFTHTSMTKPYIVDNEAARDELRPMHPFKGFGDVRDVARAALFLSSEDAAWVTGVGLPVDGGYTAR</sequence>
<protein>
    <recommendedName>
        <fullName evidence="8">NAD(P)-binding protein</fullName>
    </recommendedName>
</protein>
<dbReference type="Pfam" id="PF13561">
    <property type="entry name" value="adh_short_C2"/>
    <property type="match status" value="1"/>
</dbReference>
<evidence type="ECO:0000256" key="4">
    <source>
        <dbReference type="RuleBase" id="RU000363"/>
    </source>
</evidence>
<dbReference type="InterPro" id="IPR036291">
    <property type="entry name" value="NAD(P)-bd_dom_sf"/>
</dbReference>
<evidence type="ECO:0000256" key="2">
    <source>
        <dbReference type="ARBA" id="ARBA00022857"/>
    </source>
</evidence>
<evidence type="ECO:0008006" key="8">
    <source>
        <dbReference type="Google" id="ProtNLM"/>
    </source>
</evidence>
<feature type="compositionally biased region" description="Low complexity" evidence="5">
    <location>
        <begin position="159"/>
        <end position="168"/>
    </location>
</feature>
<dbReference type="AlphaFoldDB" id="A0A9W4U359"/>
<dbReference type="PRINTS" id="PR00080">
    <property type="entry name" value="SDRFAMILY"/>
</dbReference>
<evidence type="ECO:0000256" key="3">
    <source>
        <dbReference type="ARBA" id="ARBA00023002"/>
    </source>
</evidence>
<comment type="caution">
    <text evidence="6">The sequence shown here is derived from an EMBL/GenBank/DDBJ whole genome shotgun (WGS) entry which is preliminary data.</text>
</comment>
<dbReference type="PRINTS" id="PR00081">
    <property type="entry name" value="GDHRDH"/>
</dbReference>
<proteinExistence type="inferred from homology"/>
<keyword evidence="3" id="KW-0560">Oxidoreductase</keyword>
<dbReference type="NCBIfam" id="NF005559">
    <property type="entry name" value="PRK07231.1"/>
    <property type="match status" value="1"/>
</dbReference>
<dbReference type="SUPFAM" id="SSF51735">
    <property type="entry name" value="NAD(P)-binding Rossmann-fold domains"/>
    <property type="match status" value="1"/>
</dbReference>
<evidence type="ECO:0000313" key="6">
    <source>
        <dbReference type="EMBL" id="CAI6234193.1"/>
    </source>
</evidence>
<accession>A0A9W4U359</accession>
<dbReference type="PANTHER" id="PTHR43180:SF66">
    <property type="entry name" value="SHORT-CHAIN DEHYDROGENASE_REDUCTASE FAMILY PROTEIN"/>
    <property type="match status" value="1"/>
</dbReference>
<name>A0A9W4U359_9PLEO</name>
<dbReference type="EMBL" id="CAOQHR010000001">
    <property type="protein sequence ID" value="CAI6234193.1"/>
    <property type="molecule type" value="Genomic_DNA"/>
</dbReference>
<dbReference type="OrthoDB" id="417891at2759"/>
<dbReference type="GO" id="GO:0016491">
    <property type="term" value="F:oxidoreductase activity"/>
    <property type="evidence" value="ECO:0007669"/>
    <property type="project" value="UniProtKB-KW"/>
</dbReference>
<dbReference type="InterPro" id="IPR002347">
    <property type="entry name" value="SDR_fam"/>
</dbReference>
<dbReference type="CDD" id="cd05233">
    <property type="entry name" value="SDR_c"/>
    <property type="match status" value="1"/>
</dbReference>